<reference evidence="7" key="1">
    <citation type="submission" date="2021-09" db="EMBL/GenBank/DDBJ databases">
        <title>First case of bloodstream infection caused by Mixta hanseatica sp. nov., a member of the Erwiniaceae family.</title>
        <authorList>
            <person name="Both A."/>
            <person name="Huang J."/>
            <person name="Wenzel P."/>
            <person name="Aepfelbacher M."/>
            <person name="Rohde H."/>
            <person name="Christner M."/>
            <person name="Hentschke M."/>
        </authorList>
    </citation>
    <scope>NUCLEOTIDE SEQUENCE</scope>
    <source>
        <strain evidence="7">X22927</strain>
    </source>
</reference>
<accession>A0ABY4RBT6</accession>
<evidence type="ECO:0000256" key="4">
    <source>
        <dbReference type="HAMAP-Rule" id="MF_01457"/>
    </source>
</evidence>
<organism evidence="7 8">
    <name type="scientific">Mixta hanseatica</name>
    <dbReference type="NCBI Taxonomy" id="2872648"/>
    <lineage>
        <taxon>Bacteria</taxon>
        <taxon>Pseudomonadati</taxon>
        <taxon>Pseudomonadota</taxon>
        <taxon>Gammaproteobacteria</taxon>
        <taxon>Enterobacterales</taxon>
        <taxon>Erwiniaceae</taxon>
        <taxon>Mixta</taxon>
    </lineage>
</organism>
<feature type="domain" description="Type III secretion system flagellar brake protein YcgR PilZN" evidence="6">
    <location>
        <begin position="22"/>
        <end position="123"/>
    </location>
</feature>
<dbReference type="Pfam" id="PF07238">
    <property type="entry name" value="PilZ"/>
    <property type="match status" value="1"/>
</dbReference>
<comment type="subcellular location">
    <subcellularLocation>
        <location evidence="4">Bacterial flagellum basal body</location>
    </subcellularLocation>
</comment>
<sequence>MITAIFSNRLEREVKEPDNEQYYKRGTLAVLGVLRDIERDATPIMISHARGQFISRILSVDKELLVIDYGSNDYDNQVTLEMHSLRVNAEMKGAKVEFSLEQLHEAHFGGLPAFSAPLPAELLQIQRREYFRISAPLDPIFYCHATWPEGGKARLRLQDISLGGVGVLVEGEMPENLPSGDIWRGMRLDMGEYGELQVDAQLLHVGARTTVSSKNETVSTPRLSFRFTSLGPAQERQLQQIIFALERVAREKAMRFR</sequence>
<dbReference type="EMBL" id="CP082904">
    <property type="protein sequence ID" value="UQY45813.1"/>
    <property type="molecule type" value="Genomic_DNA"/>
</dbReference>
<evidence type="ECO:0000259" key="6">
    <source>
        <dbReference type="Pfam" id="PF07317"/>
    </source>
</evidence>
<keyword evidence="1 4" id="KW-0973">c-di-GMP</keyword>
<proteinExistence type="inferred from homology"/>
<keyword evidence="7" id="KW-0282">Flagellum</keyword>
<feature type="domain" description="PilZ" evidence="5">
    <location>
        <begin position="126"/>
        <end position="244"/>
    </location>
</feature>
<dbReference type="InterPro" id="IPR009926">
    <property type="entry name" value="T3SS_YcgR_PilZN"/>
</dbReference>
<evidence type="ECO:0000256" key="2">
    <source>
        <dbReference type="ARBA" id="ARBA00022741"/>
    </source>
</evidence>
<dbReference type="InterPro" id="IPR012349">
    <property type="entry name" value="Split_barrel_FMN-bd"/>
</dbReference>
<protein>
    <recommendedName>
        <fullName evidence="4">Flagellar brake protein YcgR</fullName>
    </recommendedName>
    <alternativeName>
        <fullName evidence="4">Cyclic di-GMP binding protein YcgR</fullName>
    </alternativeName>
</protein>
<dbReference type="Pfam" id="PF07317">
    <property type="entry name" value="PilZN"/>
    <property type="match status" value="1"/>
</dbReference>
<keyword evidence="7" id="KW-0966">Cell projection</keyword>
<comment type="similarity">
    <text evidence="4">Belongs to the YcgR family.</text>
</comment>
<dbReference type="HAMAP" id="MF_01457">
    <property type="entry name" value="YcgR"/>
    <property type="match status" value="1"/>
</dbReference>
<evidence type="ECO:0000313" key="8">
    <source>
        <dbReference type="Proteomes" id="UP001056635"/>
    </source>
</evidence>
<dbReference type="Gene3D" id="2.30.110.10">
    <property type="entry name" value="Electron Transport, Fmn-binding Protein, Chain A"/>
    <property type="match status" value="1"/>
</dbReference>
<keyword evidence="8" id="KW-1185">Reference proteome</keyword>
<name>A0ABY4RBT6_9GAMM</name>
<dbReference type="Proteomes" id="UP001056635">
    <property type="component" value="Chromosome"/>
</dbReference>
<evidence type="ECO:0000256" key="1">
    <source>
        <dbReference type="ARBA" id="ARBA00022636"/>
    </source>
</evidence>
<comment type="function">
    <text evidence="4">Acts as a flagellar brake, regulating swimming and swarming in a bis-(3'-5') cyclic diguanylic acid (c-di-GMP)-dependent manner. Binds 1 c-di-GMP dimer per subunit. Increasing levels of c-di-GMP lead to decreased motility.</text>
</comment>
<keyword evidence="2 4" id="KW-0547">Nucleotide-binding</keyword>
<evidence type="ECO:0000313" key="7">
    <source>
        <dbReference type="EMBL" id="UQY45813.1"/>
    </source>
</evidence>
<evidence type="ECO:0000259" key="5">
    <source>
        <dbReference type="Pfam" id="PF07238"/>
    </source>
</evidence>
<keyword evidence="7" id="KW-0969">Cilium</keyword>
<evidence type="ECO:0000256" key="3">
    <source>
        <dbReference type="ARBA" id="ARBA00023143"/>
    </source>
</evidence>
<dbReference type="InterPro" id="IPR023787">
    <property type="entry name" value="T3SS_YcgR"/>
</dbReference>
<dbReference type="InterPro" id="IPR009875">
    <property type="entry name" value="PilZ_domain"/>
</dbReference>
<dbReference type="Gene3D" id="2.40.10.220">
    <property type="entry name" value="predicted glycosyltransferase like domains"/>
    <property type="match status" value="1"/>
</dbReference>
<comment type="subunit">
    <text evidence="4">Monomer. Interacts with the flagellar basal bodies.</text>
</comment>
<gene>
    <name evidence="4" type="primary">ycgR</name>
    <name evidence="7" type="ORF">K6958_09305</name>
</gene>
<keyword evidence="3 4" id="KW-0975">Bacterial flagellum</keyword>